<evidence type="ECO:0000256" key="10">
    <source>
        <dbReference type="SAM" id="Phobius"/>
    </source>
</evidence>
<dbReference type="PROSITE" id="PS50929">
    <property type="entry name" value="ABC_TM1F"/>
    <property type="match status" value="1"/>
</dbReference>
<dbReference type="PANTHER" id="PTHR24221">
    <property type="entry name" value="ATP-BINDING CASSETTE SUB-FAMILY B"/>
    <property type="match status" value="1"/>
</dbReference>
<organism evidence="13 14">
    <name type="scientific">Cohaesibacter gelatinilyticus</name>
    <dbReference type="NCBI Taxonomy" id="372072"/>
    <lineage>
        <taxon>Bacteria</taxon>
        <taxon>Pseudomonadati</taxon>
        <taxon>Pseudomonadota</taxon>
        <taxon>Alphaproteobacteria</taxon>
        <taxon>Hyphomicrobiales</taxon>
        <taxon>Cohaesibacteraceae</taxon>
    </lineage>
</organism>
<dbReference type="SMART" id="SM00382">
    <property type="entry name" value="AAA"/>
    <property type="match status" value="1"/>
</dbReference>
<dbReference type="Pfam" id="PF00005">
    <property type="entry name" value="ABC_tran"/>
    <property type="match status" value="1"/>
</dbReference>
<accession>A0A285PF97</accession>
<reference evidence="13 14" key="1">
    <citation type="submission" date="2017-09" db="EMBL/GenBank/DDBJ databases">
        <authorList>
            <person name="Ehlers B."/>
            <person name="Leendertz F.H."/>
        </authorList>
    </citation>
    <scope>NUCLEOTIDE SEQUENCE [LARGE SCALE GENOMIC DNA]</scope>
    <source>
        <strain evidence="13 14">DSM 18289</strain>
    </source>
</reference>
<dbReference type="GO" id="GO:0030253">
    <property type="term" value="P:protein secretion by the type I secretion system"/>
    <property type="evidence" value="ECO:0007669"/>
    <property type="project" value="InterPro"/>
</dbReference>
<feature type="transmembrane region" description="Helical" evidence="10">
    <location>
        <begin position="21"/>
        <end position="44"/>
    </location>
</feature>
<dbReference type="NCBIfam" id="TIGR01842">
    <property type="entry name" value="type_I_sec_PrtD"/>
    <property type="match status" value="1"/>
</dbReference>
<evidence type="ECO:0000256" key="2">
    <source>
        <dbReference type="ARBA" id="ARBA00005417"/>
    </source>
</evidence>
<dbReference type="InterPro" id="IPR010128">
    <property type="entry name" value="ATPase_T1SS_PrtD-like"/>
</dbReference>
<dbReference type="Pfam" id="PF00664">
    <property type="entry name" value="ABC_membrane"/>
    <property type="match status" value="1"/>
</dbReference>
<dbReference type="PROSITE" id="PS00211">
    <property type="entry name" value="ABC_TRANSPORTER_1"/>
    <property type="match status" value="1"/>
</dbReference>
<dbReference type="SUPFAM" id="SSF90123">
    <property type="entry name" value="ABC transporter transmembrane region"/>
    <property type="match status" value="1"/>
</dbReference>
<feature type="transmembrane region" description="Helical" evidence="10">
    <location>
        <begin position="56"/>
        <end position="76"/>
    </location>
</feature>
<evidence type="ECO:0000256" key="1">
    <source>
        <dbReference type="ARBA" id="ARBA00004651"/>
    </source>
</evidence>
<dbReference type="OrthoDB" id="9808328at2"/>
<dbReference type="GO" id="GO:0016887">
    <property type="term" value="F:ATP hydrolysis activity"/>
    <property type="evidence" value="ECO:0007669"/>
    <property type="project" value="InterPro"/>
</dbReference>
<comment type="subcellular location">
    <subcellularLocation>
        <location evidence="1">Cell membrane</location>
        <topology evidence="1">Multi-pass membrane protein</topology>
    </subcellularLocation>
</comment>
<protein>
    <submittedName>
        <fullName evidence="13">ATP-binding cassette, subfamily C</fullName>
    </submittedName>
</protein>
<dbReference type="FunFam" id="3.40.50.300:FF:001444">
    <property type="entry name" value="ABC transporter ATP-binding protein"/>
    <property type="match status" value="1"/>
</dbReference>
<evidence type="ECO:0000256" key="5">
    <source>
        <dbReference type="ARBA" id="ARBA00022692"/>
    </source>
</evidence>
<sequence>MNNNMNRRSATVGLFSGLGKVWLGIGLISMLINILMLTGPVFMLQVYDRVLASGSVPTLVVLGGLALGLYAFYGLLDGLRSRILVRVGQYVDAHYSGLAYQVSTMAPVLIGNKAQQLRPVQDLDAVRQFLSGQGPAAIFDSPWMPFYLIIVYVFHPILGLVGLVGAIIICLLIGLNEWLTRKPTQEANRETGLRGQLVETGRQNAEAIHAMGMIGALRGRWEGLNQTYLQSQRVSSDRGLLFSTLTKTFRFILQSSILGFGAWLAIQQEITPGIMIAASIMISRALSPIEVAVGQWRAFVGARQAYARLKSIFGQMSEEQEDGMELPLPQKALTVDALSSGPVGLKKPVLQGVSFSLNAGQGLGIIGPSGSGKSTLARSLVGLLPALSGSVRLDGAELTQWAQDRRGEFIGYLPQDVQIFDGTISENISRFAPDASSDSILEAARLADLHEMITALPDGYETRIGSSGFALSGGQRQRVALARAIYGNPFLIVLDEPNSNLDSQGEAALAGAISAMKERGSVIVIIAHRPSALASVDHVLCLKEGKMQACGPKDEVLPKVLSPVPNQGAA</sequence>
<evidence type="ECO:0000256" key="3">
    <source>
        <dbReference type="ARBA" id="ARBA00022448"/>
    </source>
</evidence>
<dbReference type="PROSITE" id="PS50893">
    <property type="entry name" value="ABC_TRANSPORTER_2"/>
    <property type="match status" value="1"/>
</dbReference>
<keyword evidence="8 10" id="KW-1133">Transmembrane helix</keyword>
<dbReference type="AlphaFoldDB" id="A0A285PF97"/>
<dbReference type="SUPFAM" id="SSF52540">
    <property type="entry name" value="P-loop containing nucleoside triphosphate hydrolases"/>
    <property type="match status" value="1"/>
</dbReference>
<dbReference type="GO" id="GO:0005886">
    <property type="term" value="C:plasma membrane"/>
    <property type="evidence" value="ECO:0007669"/>
    <property type="project" value="UniProtKB-SubCell"/>
</dbReference>
<keyword evidence="6" id="KW-0547">Nucleotide-binding</keyword>
<keyword evidence="5 10" id="KW-0812">Transmembrane</keyword>
<evidence type="ECO:0000256" key="8">
    <source>
        <dbReference type="ARBA" id="ARBA00022989"/>
    </source>
</evidence>
<keyword evidence="4" id="KW-1003">Cell membrane</keyword>
<dbReference type="InterPro" id="IPR047957">
    <property type="entry name" value="ABC_AprD-like_6TM"/>
</dbReference>
<keyword evidence="3" id="KW-0813">Transport</keyword>
<dbReference type="InterPro" id="IPR011527">
    <property type="entry name" value="ABC1_TM_dom"/>
</dbReference>
<dbReference type="GO" id="GO:0140359">
    <property type="term" value="F:ABC-type transporter activity"/>
    <property type="evidence" value="ECO:0007669"/>
    <property type="project" value="InterPro"/>
</dbReference>
<feature type="domain" description="ABC transmembrane type-1" evidence="12">
    <location>
        <begin position="23"/>
        <end position="301"/>
    </location>
</feature>
<dbReference type="Gene3D" id="1.20.1560.10">
    <property type="entry name" value="ABC transporter type 1, transmembrane domain"/>
    <property type="match status" value="1"/>
</dbReference>
<dbReference type="InterPro" id="IPR039421">
    <property type="entry name" value="Type_1_exporter"/>
</dbReference>
<keyword evidence="7 13" id="KW-0067">ATP-binding</keyword>
<gene>
    <name evidence="13" type="ORF">SAMN06265368_3220</name>
</gene>
<dbReference type="InterPro" id="IPR036640">
    <property type="entry name" value="ABC1_TM_sf"/>
</dbReference>
<evidence type="ECO:0000313" key="14">
    <source>
        <dbReference type="Proteomes" id="UP000219439"/>
    </source>
</evidence>
<dbReference type="PANTHER" id="PTHR24221:SF248">
    <property type="entry name" value="ABC TRANSPORTER TRANSMEMBRANE REGION"/>
    <property type="match status" value="1"/>
</dbReference>
<evidence type="ECO:0000259" key="12">
    <source>
        <dbReference type="PROSITE" id="PS50929"/>
    </source>
</evidence>
<keyword evidence="14" id="KW-1185">Reference proteome</keyword>
<evidence type="ECO:0000256" key="6">
    <source>
        <dbReference type="ARBA" id="ARBA00022741"/>
    </source>
</evidence>
<dbReference type="Gene3D" id="3.40.50.300">
    <property type="entry name" value="P-loop containing nucleotide triphosphate hydrolases"/>
    <property type="match status" value="1"/>
</dbReference>
<dbReference type="Proteomes" id="UP000219439">
    <property type="component" value="Unassembled WGS sequence"/>
</dbReference>
<evidence type="ECO:0000256" key="7">
    <source>
        <dbReference type="ARBA" id="ARBA00022840"/>
    </source>
</evidence>
<keyword evidence="9 10" id="KW-0472">Membrane</keyword>
<dbReference type="GO" id="GO:0034040">
    <property type="term" value="F:ATPase-coupled lipid transmembrane transporter activity"/>
    <property type="evidence" value="ECO:0007669"/>
    <property type="project" value="TreeGrafter"/>
</dbReference>
<evidence type="ECO:0000259" key="11">
    <source>
        <dbReference type="PROSITE" id="PS50893"/>
    </source>
</evidence>
<evidence type="ECO:0000256" key="4">
    <source>
        <dbReference type="ARBA" id="ARBA00022475"/>
    </source>
</evidence>
<dbReference type="InterPro" id="IPR027417">
    <property type="entry name" value="P-loop_NTPase"/>
</dbReference>
<dbReference type="GO" id="GO:0030256">
    <property type="term" value="C:type I protein secretion system complex"/>
    <property type="evidence" value="ECO:0007669"/>
    <property type="project" value="InterPro"/>
</dbReference>
<name>A0A285PF97_9HYPH</name>
<dbReference type="GO" id="GO:0005524">
    <property type="term" value="F:ATP binding"/>
    <property type="evidence" value="ECO:0007669"/>
    <property type="project" value="UniProtKB-KW"/>
</dbReference>
<feature type="transmembrane region" description="Helical" evidence="10">
    <location>
        <begin position="146"/>
        <end position="175"/>
    </location>
</feature>
<dbReference type="CDD" id="cd18586">
    <property type="entry name" value="ABC_6TM_PrtD_like"/>
    <property type="match status" value="1"/>
</dbReference>
<dbReference type="EMBL" id="OBEL01000004">
    <property type="protein sequence ID" value="SNZ20118.1"/>
    <property type="molecule type" value="Genomic_DNA"/>
</dbReference>
<dbReference type="InterPro" id="IPR003593">
    <property type="entry name" value="AAA+_ATPase"/>
</dbReference>
<evidence type="ECO:0000256" key="9">
    <source>
        <dbReference type="ARBA" id="ARBA00023136"/>
    </source>
</evidence>
<proteinExistence type="inferred from homology"/>
<dbReference type="InterPro" id="IPR017871">
    <property type="entry name" value="ABC_transporter-like_CS"/>
</dbReference>
<comment type="similarity">
    <text evidence="2">Belongs to the ABC transporter superfamily.</text>
</comment>
<dbReference type="InterPro" id="IPR003439">
    <property type="entry name" value="ABC_transporter-like_ATP-bd"/>
</dbReference>
<feature type="domain" description="ABC transporter" evidence="11">
    <location>
        <begin position="333"/>
        <end position="569"/>
    </location>
</feature>
<evidence type="ECO:0000313" key="13">
    <source>
        <dbReference type="EMBL" id="SNZ20118.1"/>
    </source>
</evidence>